<dbReference type="OrthoDB" id="433924at2759"/>
<evidence type="ECO:0000313" key="2">
    <source>
        <dbReference type="Proteomes" id="UP000758603"/>
    </source>
</evidence>
<dbReference type="Proteomes" id="UP000758603">
    <property type="component" value="Unassembled WGS sequence"/>
</dbReference>
<comment type="caution">
    <text evidence="1">The sequence shown here is derived from an EMBL/GenBank/DDBJ whole genome shotgun (WGS) entry which is preliminary data.</text>
</comment>
<keyword evidence="2" id="KW-1185">Reference proteome</keyword>
<evidence type="ECO:0000313" key="1">
    <source>
        <dbReference type="EMBL" id="KAH6645334.1"/>
    </source>
</evidence>
<dbReference type="EMBL" id="JAGPXC010000011">
    <property type="protein sequence ID" value="KAH6645334.1"/>
    <property type="molecule type" value="Genomic_DNA"/>
</dbReference>
<protein>
    <submittedName>
        <fullName evidence="1">Uncharacterized protein</fullName>
    </submittedName>
</protein>
<organism evidence="1 2">
    <name type="scientific">Truncatella angustata</name>
    <dbReference type="NCBI Taxonomy" id="152316"/>
    <lineage>
        <taxon>Eukaryota</taxon>
        <taxon>Fungi</taxon>
        <taxon>Dikarya</taxon>
        <taxon>Ascomycota</taxon>
        <taxon>Pezizomycotina</taxon>
        <taxon>Sordariomycetes</taxon>
        <taxon>Xylariomycetidae</taxon>
        <taxon>Amphisphaeriales</taxon>
        <taxon>Sporocadaceae</taxon>
        <taxon>Truncatella</taxon>
    </lineage>
</organism>
<proteinExistence type="predicted"/>
<name>A0A9P8U8L6_9PEZI</name>
<dbReference type="GeneID" id="70129849"/>
<reference evidence="1" key="1">
    <citation type="journal article" date="2021" name="Nat. Commun.">
        <title>Genetic determinants of endophytism in the Arabidopsis root mycobiome.</title>
        <authorList>
            <person name="Mesny F."/>
            <person name="Miyauchi S."/>
            <person name="Thiergart T."/>
            <person name="Pickel B."/>
            <person name="Atanasova L."/>
            <person name="Karlsson M."/>
            <person name="Huettel B."/>
            <person name="Barry K.W."/>
            <person name="Haridas S."/>
            <person name="Chen C."/>
            <person name="Bauer D."/>
            <person name="Andreopoulos W."/>
            <person name="Pangilinan J."/>
            <person name="LaButti K."/>
            <person name="Riley R."/>
            <person name="Lipzen A."/>
            <person name="Clum A."/>
            <person name="Drula E."/>
            <person name="Henrissat B."/>
            <person name="Kohler A."/>
            <person name="Grigoriev I.V."/>
            <person name="Martin F.M."/>
            <person name="Hacquard S."/>
        </authorList>
    </citation>
    <scope>NUCLEOTIDE SEQUENCE</scope>
    <source>
        <strain evidence="1">MPI-SDFR-AT-0073</strain>
    </source>
</reference>
<sequence>MIMTYAGAAGLRWPVYQSINLLLKSSSYFDTVNSHDKKRMREVDDNSPPTFNVSPSPYSLSIWRETRLTNTYFDWAYPSLSSHKSVNGEVASTANKMRLTKRKVELVAEDHKDFDGATFEVQWVDYPATPGNKLCELEANLKRIPNDMLEEYWQSKGGRAKFLARRSCVEITKNLANGSGG</sequence>
<dbReference type="AlphaFoldDB" id="A0A9P8U8L6"/>
<dbReference type="RefSeq" id="XP_045951848.1">
    <property type="nucleotide sequence ID" value="XM_046100957.1"/>
</dbReference>
<gene>
    <name evidence="1" type="ORF">BKA67DRAFT_541560</name>
</gene>
<accession>A0A9P8U8L6</accession>